<organism evidence="2">
    <name type="scientific">Pseudoalteromonas prydzensis</name>
    <dbReference type="NCBI Taxonomy" id="182141"/>
    <lineage>
        <taxon>Bacteria</taxon>
        <taxon>Pseudomonadati</taxon>
        <taxon>Pseudomonadota</taxon>
        <taxon>Gammaproteobacteria</taxon>
        <taxon>Alteromonadales</taxon>
        <taxon>Pseudoalteromonadaceae</taxon>
        <taxon>Pseudoalteromonas</taxon>
    </lineage>
</organism>
<keyword evidence="1" id="KW-0812">Transmembrane</keyword>
<dbReference type="RefSeq" id="WP_304179078.1">
    <property type="nucleotide sequence ID" value="NZ_DRGM01000031.1"/>
</dbReference>
<evidence type="ECO:0000313" key="2">
    <source>
        <dbReference type="EMBL" id="HEA15323.1"/>
    </source>
</evidence>
<dbReference type="Proteomes" id="UP000886188">
    <property type="component" value="Unassembled WGS sequence"/>
</dbReference>
<accession>A0A7V1GD58</accession>
<dbReference type="AlphaFoldDB" id="A0A7V1GD58"/>
<comment type="caution">
    <text evidence="2">The sequence shown here is derived from an EMBL/GenBank/DDBJ whole genome shotgun (WGS) entry which is preliminary data.</text>
</comment>
<keyword evidence="1" id="KW-0472">Membrane</keyword>
<evidence type="ECO:0000256" key="1">
    <source>
        <dbReference type="SAM" id="Phobius"/>
    </source>
</evidence>
<reference evidence="2" key="1">
    <citation type="journal article" date="2020" name="mSystems">
        <title>Genome- and Community-Level Interaction Insights into Carbon Utilization and Element Cycling Functions of Hydrothermarchaeota in Hydrothermal Sediment.</title>
        <authorList>
            <person name="Zhou Z."/>
            <person name="Liu Y."/>
            <person name="Xu W."/>
            <person name="Pan J."/>
            <person name="Luo Z.H."/>
            <person name="Li M."/>
        </authorList>
    </citation>
    <scope>NUCLEOTIDE SEQUENCE [LARGE SCALE GENOMIC DNA]</scope>
    <source>
        <strain evidence="2">HyVt-346</strain>
    </source>
</reference>
<gene>
    <name evidence="2" type="ORF">ENH88_02500</name>
</gene>
<proteinExistence type="predicted"/>
<name>A0A7V1GD58_9GAMM</name>
<sequence length="96" mass="11071">MEIRYFFALGWVLILVISMVHLELVYNKIAKLKPEIYKLEGSKQQVITEAMKFNNELALSVSEVNRSIYKVLFWSRRAVLGIFIILVAVNLNLVGN</sequence>
<protein>
    <submittedName>
        <fullName evidence="2">Uncharacterized protein</fullName>
    </submittedName>
</protein>
<dbReference type="EMBL" id="DRGM01000031">
    <property type="protein sequence ID" value="HEA15323.1"/>
    <property type="molecule type" value="Genomic_DNA"/>
</dbReference>
<feature type="transmembrane region" description="Helical" evidence="1">
    <location>
        <begin position="6"/>
        <end position="26"/>
    </location>
</feature>
<keyword evidence="1" id="KW-1133">Transmembrane helix</keyword>
<feature type="transmembrane region" description="Helical" evidence="1">
    <location>
        <begin position="78"/>
        <end position="95"/>
    </location>
</feature>